<dbReference type="EMBL" id="JAJJMM010000001">
    <property type="protein sequence ID" value="MCC9065191.1"/>
    <property type="molecule type" value="Genomic_DNA"/>
</dbReference>
<evidence type="ECO:0008006" key="3">
    <source>
        <dbReference type="Google" id="ProtNLM"/>
    </source>
</evidence>
<comment type="caution">
    <text evidence="1">The sequence shown here is derived from an EMBL/GenBank/DDBJ whole genome shotgun (WGS) entry which is preliminary data.</text>
</comment>
<organism evidence="1 2">
    <name type="scientific">Flavobacterium piscisymbiosum</name>
    <dbReference type="NCBI Taxonomy" id="2893753"/>
    <lineage>
        <taxon>Bacteria</taxon>
        <taxon>Pseudomonadati</taxon>
        <taxon>Bacteroidota</taxon>
        <taxon>Flavobacteriia</taxon>
        <taxon>Flavobacteriales</taxon>
        <taxon>Flavobacteriaceae</taxon>
        <taxon>Flavobacterium</taxon>
    </lineage>
</organism>
<dbReference type="RefSeq" id="WP_230038734.1">
    <property type="nucleotide sequence ID" value="NZ_JAJJMM010000001.1"/>
</dbReference>
<dbReference type="PROSITE" id="PS51257">
    <property type="entry name" value="PROKAR_LIPOPROTEIN"/>
    <property type="match status" value="1"/>
</dbReference>
<protein>
    <recommendedName>
        <fullName evidence="3">VCBS repeat-containing protein</fullName>
    </recommendedName>
</protein>
<name>A0ABS8MJQ1_9FLAO</name>
<dbReference type="Proteomes" id="UP001430679">
    <property type="component" value="Unassembled WGS sequence"/>
</dbReference>
<accession>A0ABS8MJQ1</accession>
<proteinExistence type="predicted"/>
<evidence type="ECO:0000313" key="2">
    <source>
        <dbReference type="Proteomes" id="UP001430679"/>
    </source>
</evidence>
<evidence type="ECO:0000313" key="1">
    <source>
        <dbReference type="EMBL" id="MCC9065191.1"/>
    </source>
</evidence>
<gene>
    <name evidence="1" type="ORF">LNP81_19475</name>
</gene>
<sequence length="228" mass="26435">MTVKQLSCLFSFIIILFSCNENNRKKVSNAAISDTIAKSIKFNKLKKLFVVGGFDGNGKQDTIFQHNYSKKTNTEIEKSPDPFENDWEIVENWFYNQKADLYLTINKKNQDTLHLGTAQGLYCLINIGDNNQDGKDEIALVIDKLEMSRVNSCKIYSLCNKKWMQLKQFGVHEDSFDFSTNKAPIFGDIKGYLEKQNNKWVFKDYSRQSYENEEEVGKMKLLKLDKCN</sequence>
<keyword evidence="2" id="KW-1185">Reference proteome</keyword>
<reference evidence="1" key="1">
    <citation type="submission" date="2021-11" db="EMBL/GenBank/DDBJ databases">
        <title>Description of novel Flavobacterium species.</title>
        <authorList>
            <person name="Saticioglu I.B."/>
            <person name="Ay H."/>
            <person name="Altun S."/>
            <person name="Duman M."/>
        </authorList>
    </citation>
    <scope>NUCLEOTIDE SEQUENCE</scope>
    <source>
        <strain evidence="1">F-30</strain>
    </source>
</reference>